<gene>
    <name evidence="1" type="ORF">KDA_70450</name>
</gene>
<dbReference type="PANTHER" id="PTHR34822:SF1">
    <property type="entry name" value="GRPB FAMILY PROTEIN"/>
    <property type="match status" value="1"/>
</dbReference>
<accession>A0A402BJN6</accession>
<proteinExistence type="predicted"/>
<dbReference type="InterPro" id="IPR043519">
    <property type="entry name" value="NT_sf"/>
</dbReference>
<dbReference type="Gene3D" id="3.30.460.10">
    <property type="entry name" value="Beta Polymerase, domain 2"/>
    <property type="match status" value="1"/>
</dbReference>
<comment type="caution">
    <text evidence="1">The sequence shown here is derived from an EMBL/GenBank/DDBJ whole genome shotgun (WGS) entry which is preliminary data.</text>
</comment>
<dbReference type="Pfam" id="PF04229">
    <property type="entry name" value="GrpB"/>
    <property type="match status" value="1"/>
</dbReference>
<dbReference type="Proteomes" id="UP000287171">
    <property type="component" value="Unassembled WGS sequence"/>
</dbReference>
<evidence type="ECO:0008006" key="3">
    <source>
        <dbReference type="Google" id="ProtNLM"/>
    </source>
</evidence>
<dbReference type="InterPro" id="IPR007344">
    <property type="entry name" value="GrpB/CoaE"/>
</dbReference>
<organism evidence="1 2">
    <name type="scientific">Dictyobacter alpinus</name>
    <dbReference type="NCBI Taxonomy" id="2014873"/>
    <lineage>
        <taxon>Bacteria</taxon>
        <taxon>Bacillati</taxon>
        <taxon>Chloroflexota</taxon>
        <taxon>Ktedonobacteria</taxon>
        <taxon>Ktedonobacterales</taxon>
        <taxon>Dictyobacteraceae</taxon>
        <taxon>Dictyobacter</taxon>
    </lineage>
</organism>
<keyword evidence="2" id="KW-1185">Reference proteome</keyword>
<reference evidence="2" key="1">
    <citation type="submission" date="2018-12" db="EMBL/GenBank/DDBJ databases">
        <title>Tengunoibacter tsumagoiensis gen. nov., sp. nov., Dictyobacter kobayashii sp. nov., D. alpinus sp. nov., and D. joshuensis sp. nov. and description of Dictyobacteraceae fam. nov. within the order Ktedonobacterales isolated from Tengu-no-mugimeshi.</title>
        <authorList>
            <person name="Wang C.M."/>
            <person name="Zheng Y."/>
            <person name="Sakai Y."/>
            <person name="Toyoda A."/>
            <person name="Minakuchi Y."/>
            <person name="Abe K."/>
            <person name="Yokota A."/>
            <person name="Yabe S."/>
        </authorList>
    </citation>
    <scope>NUCLEOTIDE SEQUENCE [LARGE SCALE GENOMIC DNA]</scope>
    <source>
        <strain evidence="2">Uno16</strain>
    </source>
</reference>
<sequence>MITIVPYDTDWPEQFMLVARPLRAALGDLALRIDHIGSTSVPDLAAKDIIDVQITVADFACTPQLVTLLGTLGYTQAPGIVSDHVPPLYEGPATDWEKRYFRQPADLRPMHLHVRA</sequence>
<evidence type="ECO:0000313" key="1">
    <source>
        <dbReference type="EMBL" id="GCE31561.1"/>
    </source>
</evidence>
<name>A0A402BJN6_9CHLR</name>
<dbReference type="SUPFAM" id="SSF81301">
    <property type="entry name" value="Nucleotidyltransferase"/>
    <property type="match status" value="1"/>
</dbReference>
<dbReference type="EMBL" id="BIFT01000002">
    <property type="protein sequence ID" value="GCE31561.1"/>
    <property type="molecule type" value="Genomic_DNA"/>
</dbReference>
<dbReference type="OrthoDB" id="9799092at2"/>
<dbReference type="AlphaFoldDB" id="A0A402BJN6"/>
<evidence type="ECO:0000313" key="2">
    <source>
        <dbReference type="Proteomes" id="UP000287171"/>
    </source>
</evidence>
<protein>
    <recommendedName>
        <fullName evidence="3">GrpB family protein</fullName>
    </recommendedName>
</protein>
<dbReference type="PANTHER" id="PTHR34822">
    <property type="entry name" value="GRPB DOMAIN PROTEIN (AFU_ORTHOLOGUE AFUA_1G01530)"/>
    <property type="match status" value="1"/>
</dbReference>